<dbReference type="GO" id="GO:0008408">
    <property type="term" value="F:3'-5' exonuclease activity"/>
    <property type="evidence" value="ECO:0007669"/>
    <property type="project" value="TreeGrafter"/>
</dbReference>
<evidence type="ECO:0000313" key="6">
    <source>
        <dbReference type="EMBL" id="KAF7598624.1"/>
    </source>
</evidence>
<reference evidence="7 8" key="2">
    <citation type="submission" date="2017-07" db="EMBL/GenBank/DDBJ databases">
        <title>Candidatus Dactylopiibacterium carminicum, a nitrogen-fixing symbiont of the cochineal insect Dactylopius coccus and Dactylopius opuntiae (Hemiptera: Coccoidea: Dactylopiidae).</title>
        <authorList>
            <person name="Vera A."/>
        </authorList>
    </citation>
    <scope>NUCLEOTIDE SEQUENCE [LARGE SCALE GENOMIC DNA]</scope>
    <source>
        <strain evidence="7 8">NFDCM</strain>
    </source>
</reference>
<evidence type="ECO:0000256" key="1">
    <source>
        <dbReference type="ARBA" id="ARBA00012417"/>
    </source>
</evidence>
<dbReference type="Gene3D" id="3.40.1440.10">
    <property type="entry name" value="GIY-YIG endonuclease"/>
    <property type="match status" value="1"/>
</dbReference>
<sequence>MQLPRLAIVDLETTGADPNRDRITEIAILVTEGERLIEQWSSLVQPGMPIPARIQTLIGITDEMVAQAPEFPALAEQVQRLLADAVFVAHNARFDYNFLRTAFERCGVAWQAPVLCTVKFSRALDPEHPRHGLDALIARGGYEIQSRHRALDDALIVWRFLQDALPRASEERLQKAWDKAFSPASQLPRMPRGNLEGLPDSPGAYVFRSATGQVLEIGRARDLRSQVLGFFTNLRASARQRKLAETVHEVESWPCAGELGAQLQELSLQRSLRGQEASRAYAWALAAPGAESRLQLIELTGSDPVHWGEVFGSFRGEREARTTLQELARQHRLCATRIGLEQGGGPCQAVHLGRCHGVCIGREAEALHDARLLQALTLLRMKAWPVTGVLQVREHHEGSERSQTHIFDHWCWLGSADDEAVLGELLQAPPSRRFDPDIQRLLVRWLAASTSALA</sequence>
<evidence type="ECO:0000313" key="8">
    <source>
        <dbReference type="Proteomes" id="UP000216107"/>
    </source>
</evidence>
<dbReference type="GO" id="GO:0003677">
    <property type="term" value="F:DNA binding"/>
    <property type="evidence" value="ECO:0007669"/>
    <property type="project" value="InterPro"/>
</dbReference>
<dbReference type="Gene3D" id="3.30.420.10">
    <property type="entry name" value="Ribonuclease H-like superfamily/Ribonuclease H"/>
    <property type="match status" value="1"/>
</dbReference>
<dbReference type="InterPro" id="IPR035901">
    <property type="entry name" value="GIY-YIG_endonuc_sf"/>
</dbReference>
<protein>
    <recommendedName>
        <fullName evidence="1">DNA-directed DNA polymerase</fullName>
        <ecNumber evidence="1">2.7.7.7</ecNumber>
    </recommendedName>
</protein>
<feature type="domain" description="Exonuclease" evidence="5">
    <location>
        <begin position="5"/>
        <end position="170"/>
    </location>
</feature>
<dbReference type="CDD" id="cd06127">
    <property type="entry name" value="DEDDh"/>
    <property type="match status" value="1"/>
</dbReference>
<dbReference type="InterPro" id="IPR047296">
    <property type="entry name" value="GIY-YIG_UvrC_Cho"/>
</dbReference>
<proteinExistence type="predicted"/>
<dbReference type="GO" id="GO:0045004">
    <property type="term" value="P:DNA replication proofreading"/>
    <property type="evidence" value="ECO:0007669"/>
    <property type="project" value="TreeGrafter"/>
</dbReference>
<evidence type="ECO:0000256" key="2">
    <source>
        <dbReference type="ARBA" id="ARBA00025483"/>
    </source>
</evidence>
<dbReference type="GO" id="GO:0003887">
    <property type="term" value="F:DNA-directed DNA polymerase activity"/>
    <property type="evidence" value="ECO:0007669"/>
    <property type="project" value="UniProtKB-EC"/>
</dbReference>
<dbReference type="GO" id="GO:0006289">
    <property type="term" value="P:nucleotide-excision repair"/>
    <property type="evidence" value="ECO:0007669"/>
    <property type="project" value="InterPro"/>
</dbReference>
<dbReference type="InterPro" id="IPR013520">
    <property type="entry name" value="Ribonucl_H"/>
</dbReference>
<comment type="function">
    <text evidence="2">DNA polymerase III is a complex, multichain enzyme responsible for most of the replicative synthesis in bacteria. The epsilon subunit contain the editing function and is a proofreading 3'-5' exonuclease.</text>
</comment>
<comment type="caution">
    <text evidence="7">The sequence shown here is derived from an EMBL/GenBank/DDBJ whole genome shotgun (WGS) entry which is preliminary data.</text>
</comment>
<gene>
    <name evidence="6" type="ORF">BGI27_12135</name>
    <name evidence="7" type="ORF">CGU29_11690</name>
</gene>
<dbReference type="SMART" id="SM00479">
    <property type="entry name" value="EXOIII"/>
    <property type="match status" value="1"/>
</dbReference>
<name>A0A272ERQ7_9RHOO</name>
<dbReference type="InterPro" id="IPR012337">
    <property type="entry name" value="RNaseH-like_sf"/>
</dbReference>
<dbReference type="OrthoDB" id="9803913at2"/>
<keyword evidence="9" id="KW-1185">Reference proteome</keyword>
<comment type="subunit">
    <text evidence="3">DNA polymerase III contains a core (composed of alpha, epsilon and theta chains) that associates with a tau subunit. This core dimerizes to form the POLIII' complex. PolIII' associates with the gamma complex (composed of gamma, delta, delta', psi and chi chains) and with the beta chain to form the complete DNA polymerase III complex.</text>
</comment>
<dbReference type="InterPro" id="IPR006054">
    <property type="entry name" value="DnaQ"/>
</dbReference>
<dbReference type="PANTHER" id="PTHR30231:SF37">
    <property type="entry name" value="EXODEOXYRIBONUCLEASE 10"/>
    <property type="match status" value="1"/>
</dbReference>
<dbReference type="Pfam" id="PF00929">
    <property type="entry name" value="RNase_T"/>
    <property type="match status" value="1"/>
</dbReference>
<dbReference type="EMBL" id="MDUX01000042">
    <property type="protein sequence ID" value="KAF7598624.1"/>
    <property type="molecule type" value="Genomic_DNA"/>
</dbReference>
<dbReference type="AlphaFoldDB" id="A0A272ERQ7"/>
<dbReference type="InterPro" id="IPR036397">
    <property type="entry name" value="RNaseH_sf"/>
</dbReference>
<evidence type="ECO:0000259" key="5">
    <source>
        <dbReference type="SMART" id="SM00479"/>
    </source>
</evidence>
<dbReference type="Proteomes" id="UP000216107">
    <property type="component" value="Unassembled WGS sequence"/>
</dbReference>
<dbReference type="PANTHER" id="PTHR30231">
    <property type="entry name" value="DNA POLYMERASE III SUBUNIT EPSILON"/>
    <property type="match status" value="1"/>
</dbReference>
<dbReference type="EC" id="2.7.7.7" evidence="1"/>
<reference evidence="6 9" key="1">
    <citation type="submission" date="2016-08" db="EMBL/GenBank/DDBJ databases">
        <title>Candidatus Dactylopiibacterium carminicum genome sequence.</title>
        <authorList>
            <person name="Ramirez-Puebla S.T."/>
            <person name="Ormeno-Orrillo E."/>
            <person name="Vera-Ponce De Leon A."/>
            <person name="Luis L."/>
            <person name="Sanchez-Flores A."/>
            <person name="Monica R."/>
            <person name="Martinez-Romero E."/>
        </authorList>
    </citation>
    <scope>NUCLEOTIDE SEQUENCE [LARGE SCALE GENOMIC DNA]</scope>
    <source>
        <strain evidence="6">END1</strain>
    </source>
</reference>
<dbReference type="SUPFAM" id="SSF53098">
    <property type="entry name" value="Ribonuclease H-like"/>
    <property type="match status" value="1"/>
</dbReference>
<comment type="catalytic activity">
    <reaction evidence="4">
        <text>DNA(n) + a 2'-deoxyribonucleoside 5'-triphosphate = DNA(n+1) + diphosphate</text>
        <dbReference type="Rhea" id="RHEA:22508"/>
        <dbReference type="Rhea" id="RHEA-COMP:17339"/>
        <dbReference type="Rhea" id="RHEA-COMP:17340"/>
        <dbReference type="ChEBI" id="CHEBI:33019"/>
        <dbReference type="ChEBI" id="CHEBI:61560"/>
        <dbReference type="ChEBI" id="CHEBI:173112"/>
        <dbReference type="EC" id="2.7.7.7"/>
    </reaction>
</comment>
<accession>A0A272ERQ7</accession>
<dbReference type="CDD" id="cd10434">
    <property type="entry name" value="GIY-YIG_UvrC_Cho"/>
    <property type="match status" value="1"/>
</dbReference>
<dbReference type="NCBIfam" id="TIGR00573">
    <property type="entry name" value="dnaq"/>
    <property type="match status" value="1"/>
</dbReference>
<dbReference type="EMBL" id="NMRN01000039">
    <property type="protein sequence ID" value="PAS92390.1"/>
    <property type="molecule type" value="Genomic_DNA"/>
</dbReference>
<organism evidence="7 8">
    <name type="scientific">Candidatus Dactylopiibacterium carminicum</name>
    <dbReference type="NCBI Taxonomy" id="857335"/>
    <lineage>
        <taxon>Bacteria</taxon>
        <taxon>Pseudomonadati</taxon>
        <taxon>Pseudomonadota</taxon>
        <taxon>Betaproteobacteria</taxon>
        <taxon>Rhodocyclales</taxon>
        <taxon>Rhodocyclaceae</taxon>
        <taxon>Candidatus Dactylopiibacterium</taxon>
    </lineage>
</organism>
<evidence type="ECO:0000313" key="7">
    <source>
        <dbReference type="EMBL" id="PAS92390.1"/>
    </source>
</evidence>
<dbReference type="Proteomes" id="UP000623509">
    <property type="component" value="Unassembled WGS sequence"/>
</dbReference>
<evidence type="ECO:0000313" key="9">
    <source>
        <dbReference type="Proteomes" id="UP000623509"/>
    </source>
</evidence>
<evidence type="ECO:0000256" key="3">
    <source>
        <dbReference type="ARBA" id="ARBA00026073"/>
    </source>
</evidence>
<dbReference type="GO" id="GO:0005829">
    <property type="term" value="C:cytosol"/>
    <property type="evidence" value="ECO:0007669"/>
    <property type="project" value="TreeGrafter"/>
</dbReference>
<dbReference type="RefSeq" id="WP_095525143.1">
    <property type="nucleotide sequence ID" value="NZ_MDUX01000042.1"/>
</dbReference>
<dbReference type="FunFam" id="3.30.420.10:FF:000045">
    <property type="entry name" value="3'-5' exonuclease DinG"/>
    <property type="match status" value="1"/>
</dbReference>
<evidence type="ECO:0000256" key="4">
    <source>
        <dbReference type="ARBA" id="ARBA00049244"/>
    </source>
</evidence>